<sequence length="269" mass="31938">MALLHEIKTDACPFRFCNVYRRPSSRKIYYDSLFKFLLENSWKDISLILSGDFSINTEKAPTDFREILQTSSLTRAFKCFTTHKRTKIDNIFCSKEWDEPSTKTHLEIGKSPHFLLEAKSNFQIENQPKQEQSQLDYENCDLNLLRRIVSVVDSKFYLSNDVNEKTEILLNHYSNCIKACVPLKKLSSKIQPNFRPSKTTKQLIQYKKKEFYKMKRQQSLVKTIQYEKLRNKVLNSIRGDKYRHFSKTKAQFSDSKIFWKGLNRFYKGF</sequence>
<proteinExistence type="predicted"/>
<dbReference type="Gene3D" id="3.60.10.10">
    <property type="entry name" value="Endonuclease/exonuclease/phosphatase"/>
    <property type="match status" value="1"/>
</dbReference>
<comment type="caution">
    <text evidence="1">The sequence shown here is derived from an EMBL/GenBank/DDBJ whole genome shotgun (WGS) entry which is preliminary data.</text>
</comment>
<dbReference type="AlphaFoldDB" id="A0A814EDK0"/>
<protein>
    <recommendedName>
        <fullName evidence="4">Endonuclease/exonuclease/phosphatase domain-containing protein</fullName>
    </recommendedName>
</protein>
<keyword evidence="3" id="KW-1185">Reference proteome</keyword>
<evidence type="ECO:0000313" key="3">
    <source>
        <dbReference type="Proteomes" id="UP000663829"/>
    </source>
</evidence>
<dbReference type="Proteomes" id="UP000663829">
    <property type="component" value="Unassembled WGS sequence"/>
</dbReference>
<dbReference type="InterPro" id="IPR036691">
    <property type="entry name" value="Endo/exonu/phosph_ase_sf"/>
</dbReference>
<dbReference type="SUPFAM" id="SSF56219">
    <property type="entry name" value="DNase I-like"/>
    <property type="match status" value="1"/>
</dbReference>
<dbReference type="Proteomes" id="UP000681722">
    <property type="component" value="Unassembled WGS sequence"/>
</dbReference>
<reference evidence="1" key="1">
    <citation type="submission" date="2021-02" db="EMBL/GenBank/DDBJ databases">
        <authorList>
            <person name="Nowell W R."/>
        </authorList>
    </citation>
    <scope>NUCLEOTIDE SEQUENCE</scope>
</reference>
<accession>A0A814EDK0</accession>
<dbReference type="EMBL" id="CAJOBC010002571">
    <property type="protein sequence ID" value="CAF3739839.1"/>
    <property type="molecule type" value="Genomic_DNA"/>
</dbReference>
<gene>
    <name evidence="1" type="ORF">GPM918_LOCUS11997</name>
    <name evidence="2" type="ORF">SRO942_LOCUS11998</name>
</gene>
<evidence type="ECO:0000313" key="2">
    <source>
        <dbReference type="EMBL" id="CAF3739839.1"/>
    </source>
</evidence>
<evidence type="ECO:0008006" key="4">
    <source>
        <dbReference type="Google" id="ProtNLM"/>
    </source>
</evidence>
<name>A0A814EDK0_9BILA</name>
<evidence type="ECO:0000313" key="1">
    <source>
        <dbReference type="EMBL" id="CAF0966317.1"/>
    </source>
</evidence>
<organism evidence="1 3">
    <name type="scientific">Didymodactylos carnosus</name>
    <dbReference type="NCBI Taxonomy" id="1234261"/>
    <lineage>
        <taxon>Eukaryota</taxon>
        <taxon>Metazoa</taxon>
        <taxon>Spiralia</taxon>
        <taxon>Gnathifera</taxon>
        <taxon>Rotifera</taxon>
        <taxon>Eurotatoria</taxon>
        <taxon>Bdelloidea</taxon>
        <taxon>Philodinida</taxon>
        <taxon>Philodinidae</taxon>
        <taxon>Didymodactylos</taxon>
    </lineage>
</organism>
<dbReference type="EMBL" id="CAJNOQ010002571">
    <property type="protein sequence ID" value="CAF0966317.1"/>
    <property type="molecule type" value="Genomic_DNA"/>
</dbReference>